<dbReference type="InParanoid" id="G0MQ77"/>
<name>G0MQ77_CAEBE</name>
<dbReference type="PANTHER" id="PTHR21503">
    <property type="entry name" value="F-BOX-CONTAINING HYPOTHETICAL PROTEIN C.ELEGANS"/>
    <property type="match status" value="1"/>
</dbReference>
<proteinExistence type="predicted"/>
<dbReference type="PANTHER" id="PTHR21503:SF8">
    <property type="entry name" value="F-BOX ASSOCIATED DOMAIN-CONTAINING PROTEIN-RELATED"/>
    <property type="match status" value="1"/>
</dbReference>
<reference evidence="2" key="1">
    <citation type="submission" date="2011-07" db="EMBL/GenBank/DDBJ databases">
        <authorList>
            <consortium name="Caenorhabditis brenneri Sequencing and Analysis Consortium"/>
            <person name="Wilson R.K."/>
        </authorList>
    </citation>
    <scope>NUCLEOTIDE SEQUENCE [LARGE SCALE GENOMIC DNA]</scope>
    <source>
        <strain evidence="2">PB2801</strain>
    </source>
</reference>
<organism evidence="2">
    <name type="scientific">Caenorhabditis brenneri</name>
    <name type="common">Nematode worm</name>
    <dbReference type="NCBI Taxonomy" id="135651"/>
    <lineage>
        <taxon>Eukaryota</taxon>
        <taxon>Metazoa</taxon>
        <taxon>Ecdysozoa</taxon>
        <taxon>Nematoda</taxon>
        <taxon>Chromadorea</taxon>
        <taxon>Rhabditida</taxon>
        <taxon>Rhabditina</taxon>
        <taxon>Rhabditomorpha</taxon>
        <taxon>Rhabditoidea</taxon>
        <taxon>Rhabditidae</taxon>
        <taxon>Peloderinae</taxon>
        <taxon>Caenorhabditis</taxon>
    </lineage>
</organism>
<sequence length="311" mass="37092">MDEMDILKFSKSSQIPENLVKFMNFKIEGIMVYTNFYWSRINFLTNESDYRTPQQYFYSKEEDIHADYPEEPPKENHIVPDYLEGCLKMSEELKKLFRMKTCSFTLLMLQKEPEEMIEILSRMLANKCTSICITAALFVEGQNSIEQVIDGKVLDYLMESMGFDGQLIFNGLFPENYYHENLFKFRDFIHNNASWVTMEMLKSLRNAGNFTFFSLNFTSEDINNFIHFWMNCEEDMMESIKIDIKQDNNFIEADVLDQLVTLDYFDSKQNRSYRLIKARKTKNRTHILAIFFTRFSGIRDDFENFNLQKYV</sequence>
<dbReference type="Proteomes" id="UP000008068">
    <property type="component" value="Unassembled WGS sequence"/>
</dbReference>
<accession>G0MQ77</accession>
<gene>
    <name evidence="1" type="ORF">CAEBREN_12587</name>
</gene>
<dbReference type="EMBL" id="GL379806">
    <property type="protein sequence ID" value="EGT40779.1"/>
    <property type="molecule type" value="Genomic_DNA"/>
</dbReference>
<protein>
    <submittedName>
        <fullName evidence="1">Uncharacterized protein</fullName>
    </submittedName>
</protein>
<dbReference type="FunCoup" id="G0MQ77">
    <property type="interactions" value="1285"/>
</dbReference>
<keyword evidence="2" id="KW-1185">Reference proteome</keyword>
<evidence type="ECO:0000313" key="1">
    <source>
        <dbReference type="EMBL" id="EGT40779.1"/>
    </source>
</evidence>
<evidence type="ECO:0000313" key="2">
    <source>
        <dbReference type="Proteomes" id="UP000008068"/>
    </source>
</evidence>
<dbReference type="eggNOG" id="ENOG502T798">
    <property type="taxonomic scope" value="Eukaryota"/>
</dbReference>
<dbReference type="AlphaFoldDB" id="G0MQ77"/>
<dbReference type="HOGENOM" id="CLU_044397_0_0_1"/>